<comment type="similarity">
    <text evidence="1 10">Belongs to the peptidase A1 family.</text>
</comment>
<evidence type="ECO:0000256" key="3">
    <source>
        <dbReference type="ARBA" id="ARBA00022729"/>
    </source>
</evidence>
<dbReference type="InterPro" id="IPR001969">
    <property type="entry name" value="Aspartic_peptidase_AS"/>
</dbReference>
<protein>
    <recommendedName>
        <fullName evidence="7">Aspartic proteinase Asp1</fullName>
    </recommendedName>
    <alternativeName>
        <fullName evidence="8">Nucellin-like protein</fullName>
    </alternativeName>
</protein>
<dbReference type="Proteomes" id="UP000224567">
    <property type="component" value="Unassembled WGS sequence"/>
</dbReference>
<dbReference type="InterPro" id="IPR021109">
    <property type="entry name" value="Peptidase_aspartic_dom_sf"/>
</dbReference>
<keyword evidence="3 11" id="KW-0732">Signal</keyword>
<dbReference type="InterPro" id="IPR032861">
    <property type="entry name" value="TAXi_N"/>
</dbReference>
<dbReference type="PANTHER" id="PTHR13683">
    <property type="entry name" value="ASPARTYL PROTEASES"/>
    <property type="match status" value="1"/>
</dbReference>
<feature type="active site" evidence="9">
    <location>
        <position position="276"/>
    </location>
</feature>
<dbReference type="SUPFAM" id="SSF50630">
    <property type="entry name" value="Acid proteases"/>
    <property type="match status" value="1"/>
</dbReference>
<keyword evidence="5 10" id="KW-0064">Aspartyl protease</keyword>
<dbReference type="Pfam" id="PF14541">
    <property type="entry name" value="TAXi_C"/>
    <property type="match status" value="1"/>
</dbReference>
<evidence type="ECO:0000256" key="7">
    <source>
        <dbReference type="ARBA" id="ARBA00068871"/>
    </source>
</evidence>
<evidence type="ECO:0000259" key="12">
    <source>
        <dbReference type="PROSITE" id="PS51767"/>
    </source>
</evidence>
<feature type="domain" description="Peptidase A1" evidence="12">
    <location>
        <begin position="58"/>
        <end position="405"/>
    </location>
</feature>
<evidence type="ECO:0000256" key="1">
    <source>
        <dbReference type="ARBA" id="ARBA00007447"/>
    </source>
</evidence>
<name>A0A2G2WJM3_CAPBA</name>
<reference evidence="13 14" key="1">
    <citation type="journal article" date="2017" name="Genome Biol.">
        <title>New reference genome sequences of hot pepper reveal the massive evolution of plant disease-resistance genes by retroduplication.</title>
        <authorList>
            <person name="Kim S."/>
            <person name="Park J."/>
            <person name="Yeom S.I."/>
            <person name="Kim Y.M."/>
            <person name="Seo E."/>
            <person name="Kim K.T."/>
            <person name="Kim M.S."/>
            <person name="Lee J.M."/>
            <person name="Cheong K."/>
            <person name="Shin H.S."/>
            <person name="Kim S.B."/>
            <person name="Han K."/>
            <person name="Lee J."/>
            <person name="Park M."/>
            <person name="Lee H.A."/>
            <person name="Lee H.Y."/>
            <person name="Lee Y."/>
            <person name="Oh S."/>
            <person name="Lee J.H."/>
            <person name="Choi E."/>
            <person name="Choi E."/>
            <person name="Lee S.E."/>
            <person name="Jeon J."/>
            <person name="Kim H."/>
            <person name="Choi G."/>
            <person name="Song H."/>
            <person name="Lee J."/>
            <person name="Lee S.C."/>
            <person name="Kwon J.K."/>
            <person name="Lee H.Y."/>
            <person name="Koo N."/>
            <person name="Hong Y."/>
            <person name="Kim R.W."/>
            <person name="Kang W.H."/>
            <person name="Huh J.H."/>
            <person name="Kang B.C."/>
            <person name="Yang T.J."/>
            <person name="Lee Y.H."/>
            <person name="Bennetzen J.L."/>
            <person name="Choi D."/>
        </authorList>
    </citation>
    <scope>NUCLEOTIDE SEQUENCE [LARGE SCALE GENOMIC DNA]</scope>
    <source>
        <strain evidence="14">cv. PBC81</strain>
    </source>
</reference>
<keyword evidence="4" id="KW-0677">Repeat</keyword>
<evidence type="ECO:0000256" key="9">
    <source>
        <dbReference type="PIRSR" id="PIRSR601461-1"/>
    </source>
</evidence>
<keyword evidence="14" id="KW-1185">Reference proteome</keyword>
<dbReference type="FunFam" id="2.40.70.10:FF:000015">
    <property type="entry name" value="Aspartyl protease family protein"/>
    <property type="match status" value="1"/>
</dbReference>
<dbReference type="GO" id="GO:0004190">
    <property type="term" value="F:aspartic-type endopeptidase activity"/>
    <property type="evidence" value="ECO:0007669"/>
    <property type="project" value="UniProtKB-KW"/>
</dbReference>
<sequence>MTMKAPFLILLVLHFLLPFQSCFSASINLPLWKKKQLKSGSSSLVFPLAGDVYPNGYYQVTLEVGDPPKPYFLDIDTGSDLTWLQCDAPCAKCTPAPHSLYKPHKNVVTCKDPVCTSLHWPENHPCHDPDEQCDYEVEYADRGSSLGVLVKDKFPLRFTNGSIVVPRLIFGCGYNQEVPTFTHPPFTDGILGLGDGKSSILSQLSGLGLIRNVVGHCLSAQGGGFLFFGDDVLPSSGIAWRPIEQTSSEKHYSLGRAELLFDGQVTGVKDLPIILDSGSTFSYFSSEAYNIVVSSIKKNINAKQLTDAADDKSLPICWSGSKPFKSVNDVTVYFKPFTLSFMKAKNVGFQLLPEDYLILTEHGNICLGILNGTEVGLGNYNLIGDISLLDKMVIYDNEKKQIGWLPVNCNKLPISRDHGEDCYDAYPSNIGIHEGMCPAKFDSLKRKTRK</sequence>
<dbReference type="InterPro" id="IPR033121">
    <property type="entry name" value="PEPTIDASE_A1"/>
</dbReference>
<feature type="active site" evidence="9">
    <location>
        <position position="76"/>
    </location>
</feature>
<dbReference type="PRINTS" id="PR00792">
    <property type="entry name" value="PEPSIN"/>
</dbReference>
<dbReference type="GO" id="GO:0006508">
    <property type="term" value="P:proteolysis"/>
    <property type="evidence" value="ECO:0007669"/>
    <property type="project" value="UniProtKB-KW"/>
</dbReference>
<dbReference type="PROSITE" id="PS51767">
    <property type="entry name" value="PEPTIDASE_A1"/>
    <property type="match status" value="1"/>
</dbReference>
<dbReference type="PANTHER" id="PTHR13683:SF814">
    <property type="entry name" value="ASPARTIC PROTEINASE ASP1-LIKE"/>
    <property type="match status" value="1"/>
</dbReference>
<evidence type="ECO:0000256" key="10">
    <source>
        <dbReference type="RuleBase" id="RU000454"/>
    </source>
</evidence>
<dbReference type="InterPro" id="IPR032799">
    <property type="entry name" value="TAXi_C"/>
</dbReference>
<evidence type="ECO:0000256" key="11">
    <source>
        <dbReference type="SAM" id="SignalP"/>
    </source>
</evidence>
<feature type="chain" id="PRO_5013612642" description="Aspartic proteinase Asp1" evidence="11">
    <location>
        <begin position="25"/>
        <end position="450"/>
    </location>
</feature>
<keyword evidence="2 10" id="KW-0645">Protease</keyword>
<accession>A0A2G2WJM3</accession>
<evidence type="ECO:0000256" key="2">
    <source>
        <dbReference type="ARBA" id="ARBA00022670"/>
    </source>
</evidence>
<evidence type="ECO:0000256" key="4">
    <source>
        <dbReference type="ARBA" id="ARBA00022737"/>
    </source>
</evidence>
<proteinExistence type="inferred from homology"/>
<evidence type="ECO:0000256" key="8">
    <source>
        <dbReference type="ARBA" id="ARBA00077656"/>
    </source>
</evidence>
<dbReference type="PROSITE" id="PS00141">
    <property type="entry name" value="ASP_PROTEASE"/>
    <property type="match status" value="2"/>
</dbReference>
<keyword evidence="6 10" id="KW-0378">Hydrolase</keyword>
<feature type="signal peptide" evidence="11">
    <location>
        <begin position="1"/>
        <end position="24"/>
    </location>
</feature>
<comment type="caution">
    <text evidence="13">The sequence shown here is derived from an EMBL/GenBank/DDBJ whole genome shotgun (WGS) entry which is preliminary data.</text>
</comment>
<dbReference type="EMBL" id="MLFT02000006">
    <property type="protein sequence ID" value="PHT45444.1"/>
    <property type="molecule type" value="Genomic_DNA"/>
</dbReference>
<dbReference type="Gene3D" id="2.40.70.10">
    <property type="entry name" value="Acid Proteases"/>
    <property type="match status" value="2"/>
</dbReference>
<evidence type="ECO:0000313" key="13">
    <source>
        <dbReference type="EMBL" id="PHT45444.1"/>
    </source>
</evidence>
<dbReference type="FunFam" id="2.40.70.10:FF:000027">
    <property type="entry name" value="Aspartic proteinase Asp1 isoform A"/>
    <property type="match status" value="1"/>
</dbReference>
<dbReference type="AlphaFoldDB" id="A0A2G2WJM3"/>
<evidence type="ECO:0000313" key="14">
    <source>
        <dbReference type="Proteomes" id="UP000224567"/>
    </source>
</evidence>
<dbReference type="Pfam" id="PF14543">
    <property type="entry name" value="TAXi_N"/>
    <property type="match status" value="1"/>
</dbReference>
<reference evidence="14" key="2">
    <citation type="journal article" date="2017" name="J. Anim. Genet.">
        <title>Multiple reference genome sequences of hot pepper reveal the massive evolution of plant disease resistance genes by retroduplication.</title>
        <authorList>
            <person name="Kim S."/>
            <person name="Park J."/>
            <person name="Yeom S.-I."/>
            <person name="Kim Y.-M."/>
            <person name="Seo E."/>
            <person name="Kim K.-T."/>
            <person name="Kim M.-S."/>
            <person name="Lee J.M."/>
            <person name="Cheong K."/>
            <person name="Shin H.-S."/>
            <person name="Kim S.-B."/>
            <person name="Han K."/>
            <person name="Lee J."/>
            <person name="Park M."/>
            <person name="Lee H.-A."/>
            <person name="Lee H.-Y."/>
            <person name="Lee Y."/>
            <person name="Oh S."/>
            <person name="Lee J.H."/>
            <person name="Choi E."/>
            <person name="Choi E."/>
            <person name="Lee S.E."/>
            <person name="Jeon J."/>
            <person name="Kim H."/>
            <person name="Choi G."/>
            <person name="Song H."/>
            <person name="Lee J."/>
            <person name="Lee S.-C."/>
            <person name="Kwon J.-K."/>
            <person name="Lee H.-Y."/>
            <person name="Koo N."/>
            <person name="Hong Y."/>
            <person name="Kim R.W."/>
            <person name="Kang W.-H."/>
            <person name="Huh J.H."/>
            <person name="Kang B.-C."/>
            <person name="Yang T.-J."/>
            <person name="Lee Y.-H."/>
            <person name="Bennetzen J.L."/>
            <person name="Choi D."/>
        </authorList>
    </citation>
    <scope>NUCLEOTIDE SEQUENCE [LARGE SCALE GENOMIC DNA]</scope>
    <source>
        <strain evidence="14">cv. PBC81</strain>
    </source>
</reference>
<organism evidence="13 14">
    <name type="scientific">Capsicum baccatum</name>
    <name type="common">Peruvian pepper</name>
    <dbReference type="NCBI Taxonomy" id="33114"/>
    <lineage>
        <taxon>Eukaryota</taxon>
        <taxon>Viridiplantae</taxon>
        <taxon>Streptophyta</taxon>
        <taxon>Embryophyta</taxon>
        <taxon>Tracheophyta</taxon>
        <taxon>Spermatophyta</taxon>
        <taxon>Magnoliopsida</taxon>
        <taxon>eudicotyledons</taxon>
        <taxon>Gunneridae</taxon>
        <taxon>Pentapetalae</taxon>
        <taxon>asterids</taxon>
        <taxon>lamiids</taxon>
        <taxon>Solanales</taxon>
        <taxon>Solanaceae</taxon>
        <taxon>Solanoideae</taxon>
        <taxon>Capsiceae</taxon>
        <taxon>Capsicum</taxon>
    </lineage>
</organism>
<dbReference type="InterPro" id="IPR001461">
    <property type="entry name" value="Aspartic_peptidase_A1"/>
</dbReference>
<evidence type="ECO:0000256" key="5">
    <source>
        <dbReference type="ARBA" id="ARBA00022750"/>
    </source>
</evidence>
<evidence type="ECO:0000256" key="6">
    <source>
        <dbReference type="ARBA" id="ARBA00022801"/>
    </source>
</evidence>
<dbReference type="OrthoDB" id="2747330at2759"/>
<gene>
    <name evidence="13" type="ORF">CQW23_14602</name>
</gene>